<reference evidence="1 2" key="1">
    <citation type="submission" date="2024-09" db="EMBL/GenBank/DDBJ databases">
        <authorList>
            <person name="Sun Q."/>
            <person name="Mori K."/>
        </authorList>
    </citation>
    <scope>NUCLEOTIDE SEQUENCE [LARGE SCALE GENOMIC DNA]</scope>
    <source>
        <strain evidence="1 2">JCM 11201</strain>
    </source>
</reference>
<dbReference type="Proteomes" id="UP001589609">
    <property type="component" value="Unassembled WGS sequence"/>
</dbReference>
<keyword evidence="2" id="KW-1185">Reference proteome</keyword>
<sequence length="140" mass="15487">MVVIGIIGVIVSVALLLRAIFKSSAKATKQPIHSDETEKLLESTGTPQQAAIVEATRTLEETRILEETVHLHSAVKNEHVVETTLLATDKEKKQSIEIPTILLLDEEKEQQTQSNFNKNNSDEENSVAATVLLKAKEQEM</sequence>
<protein>
    <submittedName>
        <fullName evidence="1">Uncharacterized protein</fullName>
    </submittedName>
</protein>
<proteinExistence type="predicted"/>
<organism evidence="1 2">
    <name type="scientific">Ectobacillus funiculus</name>
    <dbReference type="NCBI Taxonomy" id="137993"/>
    <lineage>
        <taxon>Bacteria</taxon>
        <taxon>Bacillati</taxon>
        <taxon>Bacillota</taxon>
        <taxon>Bacilli</taxon>
        <taxon>Bacillales</taxon>
        <taxon>Bacillaceae</taxon>
        <taxon>Ectobacillus</taxon>
    </lineage>
</organism>
<dbReference type="EMBL" id="JBHMAF010000051">
    <property type="protein sequence ID" value="MFB9759040.1"/>
    <property type="molecule type" value="Genomic_DNA"/>
</dbReference>
<name>A0ABV5WEQ1_9BACI</name>
<accession>A0ABV5WEQ1</accession>
<evidence type="ECO:0000313" key="1">
    <source>
        <dbReference type="EMBL" id="MFB9759040.1"/>
    </source>
</evidence>
<comment type="caution">
    <text evidence="1">The sequence shown here is derived from an EMBL/GenBank/DDBJ whole genome shotgun (WGS) entry which is preliminary data.</text>
</comment>
<evidence type="ECO:0000313" key="2">
    <source>
        <dbReference type="Proteomes" id="UP001589609"/>
    </source>
</evidence>
<gene>
    <name evidence="1" type="ORF">ACFFMS_11270</name>
</gene>